<proteinExistence type="predicted"/>
<name>A0A9W7TZ08_9PROT</name>
<evidence type="ECO:0000313" key="2">
    <source>
        <dbReference type="Proteomes" id="UP000480854"/>
    </source>
</evidence>
<evidence type="ECO:0000313" key="1">
    <source>
        <dbReference type="EMBL" id="KAA0681858.1"/>
    </source>
</evidence>
<dbReference type="EMBL" id="QOKW01000005">
    <property type="protein sequence ID" value="KAA0681858.1"/>
    <property type="molecule type" value="Genomic_DNA"/>
</dbReference>
<dbReference type="Proteomes" id="UP000480854">
    <property type="component" value="Unassembled WGS sequence"/>
</dbReference>
<keyword evidence="2" id="KW-1185">Reference proteome</keyword>
<organism evidence="1 2">
    <name type="scientific">Roseomonas genomospecies 6</name>
    <dbReference type="NCBI Taxonomy" id="214106"/>
    <lineage>
        <taxon>Bacteria</taxon>
        <taxon>Pseudomonadati</taxon>
        <taxon>Pseudomonadota</taxon>
        <taxon>Alphaproteobacteria</taxon>
        <taxon>Acetobacterales</taxon>
        <taxon>Roseomonadaceae</taxon>
        <taxon>Roseomonas</taxon>
    </lineage>
</organism>
<protein>
    <submittedName>
        <fullName evidence="1">Uncharacterized protein</fullName>
    </submittedName>
</protein>
<comment type="caution">
    <text evidence="1">The sequence shown here is derived from an EMBL/GenBank/DDBJ whole genome shotgun (WGS) entry which is preliminary data.</text>
</comment>
<accession>A0A9W7TZ08</accession>
<gene>
    <name evidence="1" type="ORF">DS843_08775</name>
</gene>
<reference evidence="1 2" key="1">
    <citation type="submission" date="2018-07" db="EMBL/GenBank/DDBJ databases">
        <title>Genome sequence of Azospirillum sp. ATCC 49961.</title>
        <authorList>
            <person name="Sant'Anna F.H."/>
            <person name="Baldani J.I."/>
            <person name="Zilli J.E."/>
            <person name="Reis V.M."/>
            <person name="Hartmann A."/>
            <person name="Cruz L."/>
            <person name="de Souza E.M."/>
            <person name="de Oliveira Pedrosa F."/>
            <person name="Passaglia L.M.P."/>
        </authorList>
    </citation>
    <scope>NUCLEOTIDE SEQUENCE [LARGE SCALE GENOMIC DNA]</scope>
    <source>
        <strain evidence="1 2">ATCC 49961</strain>
    </source>
</reference>
<sequence>MTMSAPALPALPAQVAPMLRKLAASLSSGHPDKVMAAADNLGCVIDFINRHDSSRAARHLAVRLGQLQRAVLDDPPDAQAHASWLNTLINDAESLDFRGVCDALRG</sequence>
<dbReference type="AlphaFoldDB" id="A0A9W7TZ08"/>